<reference evidence="2 3" key="1">
    <citation type="submission" date="2019-03" db="EMBL/GenBank/DDBJ databases">
        <title>Deep-cultivation of Planctomycetes and their phenomic and genomic characterization uncovers novel biology.</title>
        <authorList>
            <person name="Wiegand S."/>
            <person name="Jogler M."/>
            <person name="Boedeker C."/>
            <person name="Pinto D."/>
            <person name="Vollmers J."/>
            <person name="Rivas-Marin E."/>
            <person name="Kohn T."/>
            <person name="Peeters S.H."/>
            <person name="Heuer A."/>
            <person name="Rast P."/>
            <person name="Oberbeckmann S."/>
            <person name="Bunk B."/>
            <person name="Jeske O."/>
            <person name="Meyerdierks A."/>
            <person name="Storesund J.E."/>
            <person name="Kallscheuer N."/>
            <person name="Luecker S."/>
            <person name="Lage O.M."/>
            <person name="Pohl T."/>
            <person name="Merkel B.J."/>
            <person name="Hornburger P."/>
            <person name="Mueller R.-W."/>
            <person name="Bruemmer F."/>
            <person name="Labrenz M."/>
            <person name="Spormann A.M."/>
            <person name="Op den Camp H."/>
            <person name="Overmann J."/>
            <person name="Amann R."/>
            <person name="Jetten M.S.M."/>
            <person name="Mascher T."/>
            <person name="Medema M.H."/>
            <person name="Devos D.P."/>
            <person name="Kaster A.-K."/>
            <person name="Ovreas L."/>
            <person name="Rohde M."/>
            <person name="Galperin M.Y."/>
            <person name="Jogler C."/>
        </authorList>
    </citation>
    <scope>NUCLEOTIDE SEQUENCE [LARGE SCALE GENOMIC DNA]</scope>
    <source>
        <strain evidence="2 3">Enr13</strain>
    </source>
</reference>
<proteinExistence type="predicted"/>
<name>A0A518HKF2_9BACT</name>
<keyword evidence="3" id="KW-1185">Reference proteome</keyword>
<evidence type="ECO:0000313" key="2">
    <source>
        <dbReference type="EMBL" id="QDV41334.1"/>
    </source>
</evidence>
<accession>A0A518HKF2</accession>
<dbReference type="EMBL" id="CP037423">
    <property type="protein sequence ID" value="QDV41334.1"/>
    <property type="molecule type" value="Genomic_DNA"/>
</dbReference>
<dbReference type="KEGG" id="snep:Enr13x_11720"/>
<feature type="signal peptide" evidence="1">
    <location>
        <begin position="1"/>
        <end position="19"/>
    </location>
</feature>
<evidence type="ECO:0000256" key="1">
    <source>
        <dbReference type="SAM" id="SignalP"/>
    </source>
</evidence>
<protein>
    <recommendedName>
        <fullName evidence="4">Secreted protein</fullName>
    </recommendedName>
</protein>
<evidence type="ECO:0000313" key="3">
    <source>
        <dbReference type="Proteomes" id="UP000319004"/>
    </source>
</evidence>
<organism evidence="2 3">
    <name type="scientific">Stieleria neptunia</name>
    <dbReference type="NCBI Taxonomy" id="2527979"/>
    <lineage>
        <taxon>Bacteria</taxon>
        <taxon>Pseudomonadati</taxon>
        <taxon>Planctomycetota</taxon>
        <taxon>Planctomycetia</taxon>
        <taxon>Pirellulales</taxon>
        <taxon>Pirellulaceae</taxon>
        <taxon>Stieleria</taxon>
    </lineage>
</organism>
<sequence length="57" mass="6082" precursor="true">MRKYFLASICVLCFVPVIGCGGSGDTTVVAPSETETSDVPVEGMSEEEYAKEMAKSM</sequence>
<dbReference type="RefSeq" id="WP_197455809.1">
    <property type="nucleotide sequence ID" value="NZ_CP037423.1"/>
</dbReference>
<keyword evidence="1" id="KW-0732">Signal</keyword>
<dbReference type="Proteomes" id="UP000319004">
    <property type="component" value="Chromosome"/>
</dbReference>
<dbReference type="AlphaFoldDB" id="A0A518HKF2"/>
<evidence type="ECO:0008006" key="4">
    <source>
        <dbReference type="Google" id="ProtNLM"/>
    </source>
</evidence>
<feature type="chain" id="PRO_5022058034" description="Secreted protein" evidence="1">
    <location>
        <begin position="20"/>
        <end position="57"/>
    </location>
</feature>
<gene>
    <name evidence="2" type="ORF">Enr13x_11720</name>
</gene>